<dbReference type="STRING" id="880073.Cabys_2870"/>
<evidence type="ECO:0000313" key="5">
    <source>
        <dbReference type="Proteomes" id="UP000004671"/>
    </source>
</evidence>
<dbReference type="Proteomes" id="UP000004671">
    <property type="component" value="Chromosome"/>
</dbReference>
<dbReference type="eggNOG" id="ENOG5033MYV">
    <property type="taxonomic scope" value="Bacteria"/>
</dbReference>
<dbReference type="SUPFAM" id="SSF56935">
    <property type="entry name" value="Porins"/>
    <property type="match status" value="1"/>
</dbReference>
<comment type="subcellular location">
    <subcellularLocation>
        <location evidence="1">Cell outer membrane</location>
    </subcellularLocation>
</comment>
<evidence type="ECO:0000256" key="1">
    <source>
        <dbReference type="ARBA" id="ARBA00004442"/>
    </source>
</evidence>
<evidence type="ECO:0000313" key="4">
    <source>
        <dbReference type="EMBL" id="EHO39740.1"/>
    </source>
</evidence>
<keyword evidence="3" id="KW-0998">Cell outer membrane</keyword>
<organism evidence="4 5">
    <name type="scientific">Caldithrix abyssi DSM 13497</name>
    <dbReference type="NCBI Taxonomy" id="880073"/>
    <lineage>
        <taxon>Bacteria</taxon>
        <taxon>Pseudomonadati</taxon>
        <taxon>Calditrichota</taxon>
        <taxon>Calditrichia</taxon>
        <taxon>Calditrichales</taxon>
        <taxon>Calditrichaceae</taxon>
        <taxon>Caldithrix</taxon>
    </lineage>
</organism>
<gene>
    <name evidence="4" type="ORF">Calab_0086</name>
</gene>
<dbReference type="AlphaFoldDB" id="H1XXR7"/>
<dbReference type="PaxDb" id="880073-Calab_0086"/>
<dbReference type="HOGENOM" id="CLU_473040_0_0_0"/>
<accession>H1XXR7</accession>
<dbReference type="Gene3D" id="2.40.170.20">
    <property type="entry name" value="TonB-dependent receptor, beta-barrel domain"/>
    <property type="match status" value="1"/>
</dbReference>
<evidence type="ECO:0000256" key="3">
    <source>
        <dbReference type="ARBA" id="ARBA00023237"/>
    </source>
</evidence>
<proteinExistence type="predicted"/>
<dbReference type="GO" id="GO:0009279">
    <property type="term" value="C:cell outer membrane"/>
    <property type="evidence" value="ECO:0007669"/>
    <property type="project" value="UniProtKB-SubCell"/>
</dbReference>
<dbReference type="InterPro" id="IPR036942">
    <property type="entry name" value="Beta-barrel_TonB_sf"/>
</dbReference>
<keyword evidence="2" id="KW-0472">Membrane</keyword>
<keyword evidence="5" id="KW-1185">Reference proteome</keyword>
<dbReference type="EMBL" id="CM001402">
    <property type="protein sequence ID" value="EHO39740.1"/>
    <property type="molecule type" value="Genomic_DNA"/>
</dbReference>
<evidence type="ECO:0000256" key="2">
    <source>
        <dbReference type="ARBA" id="ARBA00023136"/>
    </source>
</evidence>
<name>H1XXR7_CALAY</name>
<sequence>MLIFALNLRSQVPEVQQLKLPGQLTTDFYKQINTYNWIGTFSAQSQDTSNLNWLVRDRFQSNLLIPAEGKKKWKDEHTLDGLIYWKRKRFNAGLYFYSWYQSDKQVSLNNQFGNHRLGLFFENTFLQNIKLTPYLGYQNAKNRSHVDWGWDTGGRLHLDRYHFNAYTADLKASANLDFYPERQNREYDVNAYFTSRFSKFSMDSLFVRWNDLSKEYYVADSIEQVTISQRELQNKLYYDLSPTNRLLVQTRLQSREISYFNGRSIFLFENYFRYLHLGRRLNFLLTFRTSDETQDNAGTVTDSRTRQSAFNADLNYYINPKHRLMFNFAYVKSQYDTPDSVVNNDDRDEQRFVFNIRYSWQISPVLTLDLLTYAYLFHQIYIYKERSASNSWNRIYKLNPRLLYQYGAVSNRLSTEVLANYTVYDFDQLFSEPRSFVFRKYIISDSLMIRYYTFQYLGAYARLELEDKGTFFSQEFAQQVLQSYQTEFFTLFLRNTHFLLFKLEVGFTYYRRRQWRHVPIKTLNRTLINKGPYVELSYTLMPRINFLASLSYQQVDDSRLPNTRYLSGKLRLNYYF</sequence>
<protein>
    <submittedName>
        <fullName evidence="4">Uncharacterized protein</fullName>
    </submittedName>
</protein>
<dbReference type="InParanoid" id="H1XXR7"/>
<reference evidence="4 5" key="1">
    <citation type="submission" date="2011-09" db="EMBL/GenBank/DDBJ databases">
        <title>The permanent draft genome of Caldithrix abyssi DSM 13497.</title>
        <authorList>
            <consortium name="US DOE Joint Genome Institute (JGI-PGF)"/>
            <person name="Lucas S."/>
            <person name="Han J."/>
            <person name="Lapidus A."/>
            <person name="Bruce D."/>
            <person name="Goodwin L."/>
            <person name="Pitluck S."/>
            <person name="Peters L."/>
            <person name="Kyrpides N."/>
            <person name="Mavromatis K."/>
            <person name="Ivanova N."/>
            <person name="Mikhailova N."/>
            <person name="Chertkov O."/>
            <person name="Detter J.C."/>
            <person name="Tapia R."/>
            <person name="Han C."/>
            <person name="Land M."/>
            <person name="Hauser L."/>
            <person name="Markowitz V."/>
            <person name="Cheng J.-F."/>
            <person name="Hugenholtz P."/>
            <person name="Woyke T."/>
            <person name="Wu D."/>
            <person name="Spring S."/>
            <person name="Brambilla E."/>
            <person name="Klenk H.-P."/>
            <person name="Eisen J.A."/>
        </authorList>
    </citation>
    <scope>NUCLEOTIDE SEQUENCE [LARGE SCALE GENOMIC DNA]</scope>
    <source>
        <strain evidence="4 5">DSM 13497</strain>
    </source>
</reference>